<organism evidence="1">
    <name type="scientific">Gongylonema pulchrum</name>
    <dbReference type="NCBI Taxonomy" id="637853"/>
    <lineage>
        <taxon>Eukaryota</taxon>
        <taxon>Metazoa</taxon>
        <taxon>Ecdysozoa</taxon>
        <taxon>Nematoda</taxon>
        <taxon>Chromadorea</taxon>
        <taxon>Rhabditida</taxon>
        <taxon>Spirurina</taxon>
        <taxon>Spiruromorpha</taxon>
        <taxon>Spiruroidea</taxon>
        <taxon>Gongylonematidae</taxon>
        <taxon>Gongylonema</taxon>
    </lineage>
</organism>
<dbReference type="AlphaFoldDB" id="A0A183DF67"/>
<proteinExistence type="predicted"/>
<evidence type="ECO:0000313" key="1">
    <source>
        <dbReference type="WBParaSite" id="GPUH_0000736701-mRNA-1"/>
    </source>
</evidence>
<protein>
    <submittedName>
        <fullName evidence="1">Dynein light chain</fullName>
    </submittedName>
</protein>
<dbReference type="WBParaSite" id="GPUH_0000736701-mRNA-1">
    <property type="protein sequence ID" value="GPUH_0000736701-mRNA-1"/>
    <property type="gene ID" value="GPUH_0000736701"/>
</dbReference>
<name>A0A183DF67_9BILA</name>
<reference evidence="1" key="1">
    <citation type="submission" date="2016-06" db="UniProtKB">
        <authorList>
            <consortium name="WormBaseParasite"/>
        </authorList>
    </citation>
    <scope>IDENTIFICATION</scope>
</reference>
<sequence>LESCSGRSSSVRPDSLRRELETIKARELVATEAAAETRSVAVATDPLPHSRFRNNSHSGDDVFFIIIKKKEIIFAALLIAVTSHS</sequence>
<accession>A0A183DF67</accession>